<dbReference type="InterPro" id="IPR013087">
    <property type="entry name" value="Znf_C2H2_type"/>
</dbReference>
<feature type="compositionally biased region" description="Low complexity" evidence="2">
    <location>
        <begin position="259"/>
        <end position="271"/>
    </location>
</feature>
<evidence type="ECO:0000313" key="5">
    <source>
        <dbReference type="Proteomes" id="UP000094065"/>
    </source>
</evidence>
<feature type="region of interest" description="Disordered" evidence="2">
    <location>
        <begin position="368"/>
        <end position="400"/>
    </location>
</feature>
<evidence type="ECO:0000313" key="4">
    <source>
        <dbReference type="EMBL" id="ODN73343.1"/>
    </source>
</evidence>
<feature type="compositionally biased region" description="Low complexity" evidence="2">
    <location>
        <begin position="383"/>
        <end position="396"/>
    </location>
</feature>
<feature type="compositionally biased region" description="Acidic residues" evidence="2">
    <location>
        <begin position="602"/>
        <end position="619"/>
    </location>
</feature>
<feature type="region of interest" description="Disordered" evidence="2">
    <location>
        <begin position="226"/>
        <end position="292"/>
    </location>
</feature>
<gene>
    <name evidence="4" type="ORF">L202_07883</name>
</gene>
<feature type="compositionally biased region" description="Basic and acidic residues" evidence="2">
    <location>
        <begin position="557"/>
        <end position="566"/>
    </location>
</feature>
<comment type="caution">
    <text evidence="4">The sequence shown here is derived from an EMBL/GenBank/DDBJ whole genome shotgun (WGS) entry which is preliminary data.</text>
</comment>
<feature type="compositionally biased region" description="Low complexity" evidence="2">
    <location>
        <begin position="481"/>
        <end position="494"/>
    </location>
</feature>
<dbReference type="PROSITE" id="PS00028">
    <property type="entry name" value="ZINC_FINGER_C2H2_1"/>
    <property type="match status" value="1"/>
</dbReference>
<organism evidence="4 5">
    <name type="scientific">Cryptococcus amylolentus CBS 6039</name>
    <dbReference type="NCBI Taxonomy" id="1295533"/>
    <lineage>
        <taxon>Eukaryota</taxon>
        <taxon>Fungi</taxon>
        <taxon>Dikarya</taxon>
        <taxon>Basidiomycota</taxon>
        <taxon>Agaricomycotina</taxon>
        <taxon>Tremellomycetes</taxon>
        <taxon>Tremellales</taxon>
        <taxon>Cryptococcaceae</taxon>
        <taxon>Cryptococcus</taxon>
    </lineage>
</organism>
<dbReference type="InterPro" id="IPR036236">
    <property type="entry name" value="Znf_C2H2_sf"/>
</dbReference>
<dbReference type="SUPFAM" id="SSF57667">
    <property type="entry name" value="beta-beta-alpha zinc fingers"/>
    <property type="match status" value="1"/>
</dbReference>
<accession>A0A1E3HAJ2</accession>
<feature type="region of interest" description="Disordered" evidence="2">
    <location>
        <begin position="86"/>
        <end position="117"/>
    </location>
</feature>
<dbReference type="Pfam" id="PF00096">
    <property type="entry name" value="zf-C2H2"/>
    <property type="match status" value="1"/>
</dbReference>
<evidence type="ECO:0000256" key="2">
    <source>
        <dbReference type="SAM" id="MobiDB-lite"/>
    </source>
</evidence>
<feature type="region of interest" description="Disordered" evidence="2">
    <location>
        <begin position="537"/>
        <end position="716"/>
    </location>
</feature>
<keyword evidence="5" id="KW-1185">Reference proteome</keyword>
<keyword evidence="1" id="KW-0479">Metal-binding</keyword>
<feature type="compositionally biased region" description="Polar residues" evidence="2">
    <location>
        <begin position="235"/>
        <end position="244"/>
    </location>
</feature>
<dbReference type="GeneID" id="30159192"/>
<dbReference type="PROSITE" id="PS50157">
    <property type="entry name" value="ZINC_FINGER_C2H2_2"/>
    <property type="match status" value="1"/>
</dbReference>
<feature type="compositionally biased region" description="Low complexity" evidence="2">
    <location>
        <begin position="154"/>
        <end position="166"/>
    </location>
</feature>
<dbReference type="OrthoDB" id="8922241at2759"/>
<name>A0A1E3HAJ2_9TREE</name>
<keyword evidence="1" id="KW-0862">Zinc</keyword>
<proteinExistence type="predicted"/>
<feature type="domain" description="C2H2-type" evidence="3">
    <location>
        <begin position="787"/>
        <end position="811"/>
    </location>
</feature>
<feature type="compositionally biased region" description="Basic residues" evidence="2">
    <location>
        <begin position="651"/>
        <end position="663"/>
    </location>
</feature>
<evidence type="ECO:0000256" key="1">
    <source>
        <dbReference type="PROSITE-ProRule" id="PRU00042"/>
    </source>
</evidence>
<dbReference type="Proteomes" id="UP000094065">
    <property type="component" value="Unassembled WGS sequence"/>
</dbReference>
<sequence length="811" mass="86100">MHHHRDGLSASLSLPTPRYYCCSSLPLLSHTPLLSPPTVLSPPTALAVGHQCKSLTLFHNNLPRTHKKSHLTRPIICFLIMVSTRSPPPPSSTTPTKLLRSPRSPRSPKSPFPKPADSFAPLTSVLADKAQLDAAHPIEPQALLLQRVLSGGSTATTATSESGTASPSMKSVPLSPSSPGTRTPRAGQQQLAGDMDGLNVRSPISNNGQLPGEGMLGMVNAVSETPEEMAVEPASQESNGNDGSNGKEIGVGRNGHGVSRSYSSSTESSSSQHPVPPSYLGSSYGPEGFPISQSPMDSPMAYPSYLTSGLGYFGNGNDPELAAKQAAALARADEAVRQLNNTSTVIQGPTPGLPYPTDNFAIPRNYTNFVTPQQAGPPVTRQSSTSSSTDAASTSSEESDWCIPSIEWVPANQWQQSNYLNSPGSQFARDKERTASSSRMPPPSSIKPSSPRRPSADRSIQHRNSIPVGASAGTPPPGMISRPSWSASTAASSEPPEDDDDAATVGHAARERSHSTSSQSAQSGLDLLWRAAHGLPHASHVGTPYDPAFEHKGKRKAGAEAVDKWRASGIPTGVPPGGDAEVEGSTPPLPGPPRKRRRSEMELEPMDEDLEEVDEDEPIKEELSDYHSPSTSEPVPSDHDSDYGGSSAAPKRGKATGRGRGRPKGSTAAVGGPRGRTLASKVDLATAPGGVTKQGNIKKVRKVGDSPNGLAKGASKEAVHVPPGGVQCDYINPLPPYNRCTDVFTRKYDLPRHMARHARREGELVVEGALDNEKAVLWKKFKDKPKVQCDTCGESFTRMDALKRHQAKQHH</sequence>
<feature type="compositionally biased region" description="Low complexity" evidence="2">
    <location>
        <begin position="93"/>
        <end position="107"/>
    </location>
</feature>
<protein>
    <recommendedName>
        <fullName evidence="3">C2H2-type domain-containing protein</fullName>
    </recommendedName>
</protein>
<dbReference type="GO" id="GO:0008270">
    <property type="term" value="F:zinc ion binding"/>
    <property type="evidence" value="ECO:0007669"/>
    <property type="project" value="UniProtKB-KW"/>
</dbReference>
<keyword evidence="1" id="KW-0863">Zinc-finger</keyword>
<dbReference type="AlphaFoldDB" id="A0A1E3HAJ2"/>
<feature type="compositionally biased region" description="Polar residues" evidence="2">
    <location>
        <begin position="174"/>
        <end position="188"/>
    </location>
</feature>
<dbReference type="RefSeq" id="XP_018989255.1">
    <property type="nucleotide sequence ID" value="XM_019142684.1"/>
</dbReference>
<feature type="region of interest" description="Disordered" evidence="2">
    <location>
        <begin position="417"/>
        <end position="525"/>
    </location>
</feature>
<feature type="region of interest" description="Disordered" evidence="2">
    <location>
        <begin position="154"/>
        <end position="188"/>
    </location>
</feature>
<dbReference type="EMBL" id="AWGJ01000013">
    <property type="protein sequence ID" value="ODN73343.1"/>
    <property type="molecule type" value="Genomic_DNA"/>
</dbReference>
<dbReference type="Gene3D" id="3.30.160.60">
    <property type="entry name" value="Classic Zinc Finger"/>
    <property type="match status" value="1"/>
</dbReference>
<dbReference type="STRING" id="1295533.A0A1E3HAJ2"/>
<evidence type="ECO:0000259" key="3">
    <source>
        <dbReference type="PROSITE" id="PS50157"/>
    </source>
</evidence>
<dbReference type="SMART" id="SM00355">
    <property type="entry name" value="ZnF_C2H2"/>
    <property type="match status" value="2"/>
</dbReference>
<reference evidence="4 5" key="1">
    <citation type="submission" date="2016-06" db="EMBL/GenBank/DDBJ databases">
        <title>Evolution of pathogenesis and genome organization in the Tremellales.</title>
        <authorList>
            <person name="Cuomo C."/>
            <person name="Litvintseva A."/>
            <person name="Heitman J."/>
            <person name="Chen Y."/>
            <person name="Sun S."/>
            <person name="Springer D."/>
            <person name="Dromer F."/>
            <person name="Young S."/>
            <person name="Zeng Q."/>
            <person name="Chapman S."/>
            <person name="Gujja S."/>
            <person name="Saif S."/>
            <person name="Birren B."/>
        </authorList>
    </citation>
    <scope>NUCLEOTIDE SEQUENCE [LARGE SCALE GENOMIC DNA]</scope>
    <source>
        <strain evidence="4 5">CBS 6039</strain>
    </source>
</reference>
<feature type="region of interest" description="Disordered" evidence="2">
    <location>
        <begin position="196"/>
        <end position="215"/>
    </location>
</feature>